<evidence type="ECO:0000256" key="2">
    <source>
        <dbReference type="ARBA" id="ARBA00022750"/>
    </source>
</evidence>
<evidence type="ECO:0000256" key="5">
    <source>
        <dbReference type="SAM" id="MobiDB-lite"/>
    </source>
</evidence>
<keyword evidence="4" id="KW-0378">Hydrolase</keyword>
<proteinExistence type="inferred from homology"/>
<feature type="compositionally biased region" description="Basic and acidic residues" evidence="5">
    <location>
        <begin position="213"/>
        <end position="227"/>
    </location>
</feature>
<feature type="active site" evidence="3">
    <location>
        <position position="16"/>
    </location>
</feature>
<dbReference type="InterPro" id="IPR034164">
    <property type="entry name" value="Pepsin-like_dom"/>
</dbReference>
<reference evidence="7" key="1">
    <citation type="journal article" date="2020" name="Stud. Mycol.">
        <title>101 Dothideomycetes genomes: a test case for predicting lifestyles and emergence of pathogens.</title>
        <authorList>
            <person name="Haridas S."/>
            <person name="Albert R."/>
            <person name="Binder M."/>
            <person name="Bloem J."/>
            <person name="Labutti K."/>
            <person name="Salamov A."/>
            <person name="Andreopoulos B."/>
            <person name="Baker S."/>
            <person name="Barry K."/>
            <person name="Bills G."/>
            <person name="Bluhm B."/>
            <person name="Cannon C."/>
            <person name="Castanera R."/>
            <person name="Culley D."/>
            <person name="Daum C."/>
            <person name="Ezra D."/>
            <person name="Gonzalez J."/>
            <person name="Henrissat B."/>
            <person name="Kuo A."/>
            <person name="Liang C."/>
            <person name="Lipzen A."/>
            <person name="Lutzoni F."/>
            <person name="Magnuson J."/>
            <person name="Mondo S."/>
            <person name="Nolan M."/>
            <person name="Ohm R."/>
            <person name="Pangilinan J."/>
            <person name="Park H.-J."/>
            <person name="Ramirez L."/>
            <person name="Alfaro M."/>
            <person name="Sun H."/>
            <person name="Tritt A."/>
            <person name="Yoshinaga Y."/>
            <person name="Zwiers L.-H."/>
            <person name="Turgeon B."/>
            <person name="Goodwin S."/>
            <person name="Spatafora J."/>
            <person name="Crous P."/>
            <person name="Grigoriev I."/>
        </authorList>
    </citation>
    <scope>NUCLEOTIDE SEQUENCE</scope>
    <source>
        <strain evidence="7">CBS 125425</strain>
    </source>
</reference>
<protein>
    <submittedName>
        <fullName evidence="7">Acid protease</fullName>
    </submittedName>
</protein>
<dbReference type="GO" id="GO:0004190">
    <property type="term" value="F:aspartic-type endopeptidase activity"/>
    <property type="evidence" value="ECO:0007669"/>
    <property type="project" value="UniProtKB-KW"/>
</dbReference>
<comment type="similarity">
    <text evidence="1 4">Belongs to the peptidase A1 family.</text>
</comment>
<dbReference type="PANTHER" id="PTHR47966:SF47">
    <property type="entry name" value="ENDOPEPTIDASE, PUTATIVE (AFU_ORTHOLOGUE AFUA_3G01220)-RELATED"/>
    <property type="match status" value="1"/>
</dbReference>
<gene>
    <name evidence="7" type="ORF">EJ04DRAFT_523695</name>
</gene>
<dbReference type="Proteomes" id="UP000799444">
    <property type="component" value="Unassembled WGS sequence"/>
</dbReference>
<dbReference type="InterPro" id="IPR001461">
    <property type="entry name" value="Aspartic_peptidase_A1"/>
</dbReference>
<evidence type="ECO:0000256" key="1">
    <source>
        <dbReference type="ARBA" id="ARBA00007447"/>
    </source>
</evidence>
<dbReference type="InterPro" id="IPR021109">
    <property type="entry name" value="Peptidase_aspartic_dom_sf"/>
</dbReference>
<evidence type="ECO:0000259" key="6">
    <source>
        <dbReference type="PROSITE" id="PS51767"/>
    </source>
</evidence>
<dbReference type="Gene3D" id="2.40.70.10">
    <property type="entry name" value="Acid Proteases"/>
    <property type="match status" value="2"/>
</dbReference>
<dbReference type="PROSITE" id="PS51767">
    <property type="entry name" value="PEPTIDASE_A1"/>
    <property type="match status" value="1"/>
</dbReference>
<accession>A0A9P4V2R1</accession>
<dbReference type="InterPro" id="IPR001969">
    <property type="entry name" value="Aspartic_peptidase_AS"/>
</dbReference>
<feature type="compositionally biased region" description="Polar residues" evidence="5">
    <location>
        <begin position="303"/>
        <end position="320"/>
    </location>
</feature>
<dbReference type="SUPFAM" id="SSF50630">
    <property type="entry name" value="Acid proteases"/>
    <property type="match status" value="2"/>
</dbReference>
<feature type="region of interest" description="Disordered" evidence="5">
    <location>
        <begin position="213"/>
        <end position="236"/>
    </location>
</feature>
<dbReference type="Pfam" id="PF00026">
    <property type="entry name" value="Asp"/>
    <property type="match status" value="2"/>
</dbReference>
<name>A0A9P4V2R1_9PLEO</name>
<keyword evidence="4 7" id="KW-0645">Protease</keyword>
<keyword evidence="2 4" id="KW-0064">Aspartyl protease</keyword>
<dbReference type="OrthoDB" id="15189at2759"/>
<comment type="caution">
    <text evidence="7">The sequence shown here is derived from an EMBL/GenBank/DDBJ whole genome shotgun (WGS) entry which is preliminary data.</text>
</comment>
<dbReference type="AlphaFoldDB" id="A0A9P4V2R1"/>
<dbReference type="InterPro" id="IPR033121">
    <property type="entry name" value="PEPTIDASE_A1"/>
</dbReference>
<sequence>MTNLTLAGSPYTLVIDTGSSDTWVAGSGFQCLSRYARTPLRQESCGFGTLYGKEDSPTWSRIPTHDFQVRYTDGEYLTGDLGTEELTIGGLQVRQTIGVVEQGWWIGDQISSGLMGLAYPILASGHRDLNYTSVVFSLFEDGTVPPVFSLALSRPTPDNPMAGGFLALGGVPDTGNDASDFVTVPIKPVISTAYAFYSILVDGVAIFPPGSAEERGEALSPDTERNHTNTSRPLILTNPLRPTVDQFGSILDTPTFAQDQTEPATKVSLNEIGRSRHSIFSSMPRPSNPAEHQSHLAKFTSSQTYHTSTYDQTTQQSVLLQPTRPPSTPLVNSRRPSIPVVQSHQAPRRSTKTVGPSISRKGKAKSTHNPPWDQSTPLSGLLLAPRPRPSPTADPDDNVKRQADFTSLDLNMVIDSGTTLIYLPDAVASYIASLFDPPAIFNTLSNLYVVSCNAQAPRIAIIIAGQPFYIDERDLLNGGGVAGQKGVCVVAVQKQGNGDAVLGDAFLKNVVAVFDVGRNEMSFAARGVY</sequence>
<organism evidence="7 8">
    <name type="scientific">Polyplosphaeria fusca</name>
    <dbReference type="NCBI Taxonomy" id="682080"/>
    <lineage>
        <taxon>Eukaryota</taxon>
        <taxon>Fungi</taxon>
        <taxon>Dikarya</taxon>
        <taxon>Ascomycota</taxon>
        <taxon>Pezizomycotina</taxon>
        <taxon>Dothideomycetes</taxon>
        <taxon>Pleosporomycetidae</taxon>
        <taxon>Pleosporales</taxon>
        <taxon>Tetraplosphaeriaceae</taxon>
        <taxon>Polyplosphaeria</taxon>
    </lineage>
</organism>
<dbReference type="CDD" id="cd05471">
    <property type="entry name" value="pepsin_like"/>
    <property type="match status" value="1"/>
</dbReference>
<dbReference type="PRINTS" id="PR00792">
    <property type="entry name" value="PEPSIN"/>
</dbReference>
<dbReference type="GO" id="GO:0000324">
    <property type="term" value="C:fungal-type vacuole"/>
    <property type="evidence" value="ECO:0007669"/>
    <property type="project" value="TreeGrafter"/>
</dbReference>
<evidence type="ECO:0000313" key="7">
    <source>
        <dbReference type="EMBL" id="KAF2734428.1"/>
    </source>
</evidence>
<feature type="region of interest" description="Disordered" evidence="5">
    <location>
        <begin position="303"/>
        <end position="400"/>
    </location>
</feature>
<evidence type="ECO:0000313" key="8">
    <source>
        <dbReference type="Proteomes" id="UP000799444"/>
    </source>
</evidence>
<keyword evidence="8" id="KW-1185">Reference proteome</keyword>
<dbReference type="PANTHER" id="PTHR47966">
    <property type="entry name" value="BETA-SITE APP-CLEAVING ENZYME, ISOFORM A-RELATED"/>
    <property type="match status" value="1"/>
</dbReference>
<feature type="domain" description="Peptidase A1" evidence="6">
    <location>
        <begin position="1"/>
        <end position="524"/>
    </location>
</feature>
<feature type="compositionally biased region" description="Polar residues" evidence="5">
    <location>
        <begin position="367"/>
        <end position="378"/>
    </location>
</feature>
<evidence type="ECO:0000256" key="3">
    <source>
        <dbReference type="PIRSR" id="PIRSR601461-1"/>
    </source>
</evidence>
<feature type="compositionally biased region" description="Polar residues" evidence="5">
    <location>
        <begin position="329"/>
        <end position="345"/>
    </location>
</feature>
<dbReference type="EMBL" id="ML996148">
    <property type="protein sequence ID" value="KAF2734428.1"/>
    <property type="molecule type" value="Genomic_DNA"/>
</dbReference>
<evidence type="ECO:0000256" key="4">
    <source>
        <dbReference type="RuleBase" id="RU000454"/>
    </source>
</evidence>
<dbReference type="GO" id="GO:0006508">
    <property type="term" value="P:proteolysis"/>
    <property type="evidence" value="ECO:0007669"/>
    <property type="project" value="UniProtKB-KW"/>
</dbReference>
<dbReference type="PROSITE" id="PS00141">
    <property type="entry name" value="ASP_PROTEASE"/>
    <property type="match status" value="2"/>
</dbReference>
<feature type="active site" evidence="3">
    <location>
        <position position="415"/>
    </location>
</feature>